<dbReference type="EMBL" id="MU826374">
    <property type="protein sequence ID" value="KAJ7377699.1"/>
    <property type="molecule type" value="Genomic_DNA"/>
</dbReference>
<feature type="region of interest" description="Disordered" evidence="1">
    <location>
        <begin position="141"/>
        <end position="183"/>
    </location>
</feature>
<feature type="compositionally biased region" description="Polar residues" evidence="1">
    <location>
        <begin position="145"/>
        <end position="163"/>
    </location>
</feature>
<evidence type="ECO:0000313" key="3">
    <source>
        <dbReference type="Proteomes" id="UP001163046"/>
    </source>
</evidence>
<proteinExistence type="predicted"/>
<keyword evidence="3" id="KW-1185">Reference proteome</keyword>
<dbReference type="OrthoDB" id="5984329at2759"/>
<dbReference type="AlphaFoldDB" id="A0A9X0CY41"/>
<evidence type="ECO:0000313" key="2">
    <source>
        <dbReference type="EMBL" id="KAJ7377699.1"/>
    </source>
</evidence>
<reference evidence="2" key="1">
    <citation type="submission" date="2023-01" db="EMBL/GenBank/DDBJ databases">
        <title>Genome assembly of the deep-sea coral Lophelia pertusa.</title>
        <authorList>
            <person name="Herrera S."/>
            <person name="Cordes E."/>
        </authorList>
    </citation>
    <scope>NUCLEOTIDE SEQUENCE</scope>
    <source>
        <strain evidence="2">USNM1676648</strain>
        <tissue evidence="2">Polyp</tissue>
    </source>
</reference>
<organism evidence="2 3">
    <name type="scientific">Desmophyllum pertusum</name>
    <dbReference type="NCBI Taxonomy" id="174260"/>
    <lineage>
        <taxon>Eukaryota</taxon>
        <taxon>Metazoa</taxon>
        <taxon>Cnidaria</taxon>
        <taxon>Anthozoa</taxon>
        <taxon>Hexacorallia</taxon>
        <taxon>Scleractinia</taxon>
        <taxon>Caryophylliina</taxon>
        <taxon>Caryophylliidae</taxon>
        <taxon>Desmophyllum</taxon>
    </lineage>
</organism>
<sequence length="183" mass="20288">MSGKTKRLNSLVPEEVLSFERSSVLTALVLTRDEHCILVGDCDENSQSVHLCHVEEGVKIQAISNIPGPMGIAVMEQGAVFMSSCKEHALYSLNEEEMLEDTDALITLTRLSGDNSGHRDGVESRWNMPSCFIHEQEALERTGKRNTNGPDMTIPRTTRQSFPNCVRLSDGDRSGPTSQQHLF</sequence>
<gene>
    <name evidence="2" type="ORF">OS493_027261</name>
</gene>
<comment type="caution">
    <text evidence="2">The sequence shown here is derived from an EMBL/GenBank/DDBJ whole genome shotgun (WGS) entry which is preliminary data.</text>
</comment>
<accession>A0A9X0CY41</accession>
<protein>
    <submittedName>
        <fullName evidence="2">Uncharacterized protein</fullName>
    </submittedName>
</protein>
<name>A0A9X0CY41_9CNID</name>
<evidence type="ECO:0000256" key="1">
    <source>
        <dbReference type="SAM" id="MobiDB-lite"/>
    </source>
</evidence>
<dbReference type="Proteomes" id="UP001163046">
    <property type="component" value="Unassembled WGS sequence"/>
</dbReference>